<gene>
    <name evidence="1" type="ORF">HPB49_006097</name>
</gene>
<dbReference type="EMBL" id="CM023470">
    <property type="protein sequence ID" value="KAH7978610.1"/>
    <property type="molecule type" value="Genomic_DNA"/>
</dbReference>
<name>A0ACB8DW33_DERSI</name>
<organism evidence="1 2">
    <name type="scientific">Dermacentor silvarum</name>
    <name type="common">Tick</name>
    <dbReference type="NCBI Taxonomy" id="543639"/>
    <lineage>
        <taxon>Eukaryota</taxon>
        <taxon>Metazoa</taxon>
        <taxon>Ecdysozoa</taxon>
        <taxon>Arthropoda</taxon>
        <taxon>Chelicerata</taxon>
        <taxon>Arachnida</taxon>
        <taxon>Acari</taxon>
        <taxon>Parasitiformes</taxon>
        <taxon>Ixodida</taxon>
        <taxon>Ixodoidea</taxon>
        <taxon>Ixodidae</taxon>
        <taxon>Rhipicephalinae</taxon>
        <taxon>Dermacentor</taxon>
    </lineage>
</organism>
<protein>
    <submittedName>
        <fullName evidence="1">Uncharacterized protein</fullName>
    </submittedName>
</protein>
<comment type="caution">
    <text evidence="1">The sequence shown here is derived from an EMBL/GenBank/DDBJ whole genome shotgun (WGS) entry which is preliminary data.</text>
</comment>
<evidence type="ECO:0000313" key="2">
    <source>
        <dbReference type="Proteomes" id="UP000821865"/>
    </source>
</evidence>
<evidence type="ECO:0000313" key="1">
    <source>
        <dbReference type="EMBL" id="KAH7978610.1"/>
    </source>
</evidence>
<sequence length="364" mass="39502">MTSAFELVVLLQLKAMEEALKRKYGPGVLVDDSDSGDSHDEPDQLFPKQVHRMGLGRGYASAAAAKATLLAERSRRKQQQKKCATHATIGQFGQMTMMASGDWLQGPCGSQRRKQPAFCRGLASLASATLDMPGGPTKFRSMNRYGRKRERSKKIPKTIPSAQDTQQLAAEIVPPPNVDASTALPDHASPHPGSTRVRIDTPVVTEKELNEIRACEQAALDKIALTPATERKIRWFEDPTTDSATASVTEPAAPYIIVELAAVNNLISVLSCNTCSGSAKLVRSNQDYGLATKLTVVCEMCGEVASGWSSPRIEGPKTCNPFEVNILAMHAMLSTGNSQTAMNDIFSAMGLSRRRMHKKHFSST</sequence>
<accession>A0ACB8DW33</accession>
<keyword evidence="2" id="KW-1185">Reference proteome</keyword>
<proteinExistence type="predicted"/>
<dbReference type="Proteomes" id="UP000821865">
    <property type="component" value="Chromosome 1"/>
</dbReference>
<reference evidence="1" key="1">
    <citation type="submission" date="2020-05" db="EMBL/GenBank/DDBJ databases">
        <title>Large-scale comparative analyses of tick genomes elucidate their genetic diversity and vector capacities.</title>
        <authorList>
            <person name="Jia N."/>
            <person name="Wang J."/>
            <person name="Shi W."/>
            <person name="Du L."/>
            <person name="Sun Y."/>
            <person name="Zhan W."/>
            <person name="Jiang J."/>
            <person name="Wang Q."/>
            <person name="Zhang B."/>
            <person name="Ji P."/>
            <person name="Sakyi L.B."/>
            <person name="Cui X."/>
            <person name="Yuan T."/>
            <person name="Jiang B."/>
            <person name="Yang W."/>
            <person name="Lam T.T.-Y."/>
            <person name="Chang Q."/>
            <person name="Ding S."/>
            <person name="Wang X."/>
            <person name="Zhu J."/>
            <person name="Ruan X."/>
            <person name="Zhao L."/>
            <person name="Wei J."/>
            <person name="Que T."/>
            <person name="Du C."/>
            <person name="Cheng J."/>
            <person name="Dai P."/>
            <person name="Han X."/>
            <person name="Huang E."/>
            <person name="Gao Y."/>
            <person name="Liu J."/>
            <person name="Shao H."/>
            <person name="Ye R."/>
            <person name="Li L."/>
            <person name="Wei W."/>
            <person name="Wang X."/>
            <person name="Wang C."/>
            <person name="Yang T."/>
            <person name="Huo Q."/>
            <person name="Li W."/>
            <person name="Guo W."/>
            <person name="Chen H."/>
            <person name="Zhou L."/>
            <person name="Ni X."/>
            <person name="Tian J."/>
            <person name="Zhou Y."/>
            <person name="Sheng Y."/>
            <person name="Liu T."/>
            <person name="Pan Y."/>
            <person name="Xia L."/>
            <person name="Li J."/>
            <person name="Zhao F."/>
            <person name="Cao W."/>
        </authorList>
    </citation>
    <scope>NUCLEOTIDE SEQUENCE</scope>
    <source>
        <strain evidence="1">Dsil-2018</strain>
    </source>
</reference>